<evidence type="ECO:0000313" key="11">
    <source>
        <dbReference type="EMBL" id="JAR88110.1"/>
    </source>
</evidence>
<dbReference type="AlphaFoldDB" id="A0A147BBF9"/>
<dbReference type="GO" id="GO:0046872">
    <property type="term" value="F:metal ion binding"/>
    <property type="evidence" value="ECO:0007669"/>
    <property type="project" value="UniProtKB-KW"/>
</dbReference>
<dbReference type="GO" id="GO:0005886">
    <property type="term" value="C:plasma membrane"/>
    <property type="evidence" value="ECO:0007669"/>
    <property type="project" value="TreeGrafter"/>
</dbReference>
<keyword evidence="6" id="KW-0862">Zinc</keyword>
<dbReference type="PANTHER" id="PTHR11733:SF167">
    <property type="entry name" value="FI17812P1-RELATED"/>
    <property type="match status" value="1"/>
</dbReference>
<feature type="chain" id="PRO_5007541913" evidence="8">
    <location>
        <begin position="27"/>
        <end position="713"/>
    </location>
</feature>
<evidence type="ECO:0000256" key="1">
    <source>
        <dbReference type="ARBA" id="ARBA00001947"/>
    </source>
</evidence>
<feature type="non-terminal residue" evidence="11">
    <location>
        <position position="1"/>
    </location>
</feature>
<name>A0A147BBF9_IXORI</name>
<feature type="domain" description="Peptidase M13 C-terminal" evidence="9">
    <location>
        <begin position="509"/>
        <end position="713"/>
    </location>
</feature>
<evidence type="ECO:0000259" key="9">
    <source>
        <dbReference type="Pfam" id="PF01431"/>
    </source>
</evidence>
<comment type="cofactor">
    <cofactor evidence="1">
        <name>Zn(2+)</name>
        <dbReference type="ChEBI" id="CHEBI:29105"/>
    </cofactor>
</comment>
<protein>
    <submittedName>
        <fullName evidence="11">Putative m13 family peptidase</fullName>
    </submittedName>
</protein>
<sequence length="713" mass="81198">ANMHLQTPMKLTTLVWMLSILNTGWSILTYPPGNDKVCRTQECTKMAKQITDALDTSADPCDDFFSYACGKWKKDTPIPTGISAVNRFTEAANRRDQNMKQLLNRLTYRSGDQSIDHKLGILFRKCMGQYSQEKENKEIKKLLKEKFGNWPKKVEHKSRPVPSTNLLKSVGFLGLLGITVDINAYDNNQYAIVMKAPSTDPLSGQALQALTTAQKAAYKEYIARMITTIDPKFKDAQNVANSIFEIEEDLSFRTSALQDSMIRTTLGTIDRNLKSTMINYKQLIQKVFSSLKKRVSLADTQTIIVESTAYYAKVEDALKDIKQEELYNYLGYKYLSQLVKFSRSNLFFDYTNFLKTVDPTYNEPQESDFTSLCIRDLMVTMKHAFGHLYVKTYFSDQRIRTEVTEITDKVKEAVKTLVDKTWLEATTRRAAQEKVDQMGISVGYPDWLLETAKINELFKYVPKLDENKLLYVTMVKSVLENNVYVNLEKLHAPVDKTKEWSRDAADVNGEYKPVTNSFILYAGMLQEPLYAYQLPVAASLGSSGFFGGHELTHGFDSKGREFDATGKKLKWWTPKDIAEFTSKAQCFVNQYSRIYDEEAEEQLSGTRNEVENIADNGAISAILLALSNVLKATPQADVKLPGLENRSPQQLLFLSYANTMCNKMTKAARKYYVQQNPHSLPMYRVNVALQNHEEFAQAFNCPPSKKMNPRTKC</sequence>
<dbReference type="InterPro" id="IPR018497">
    <property type="entry name" value="Peptidase_M13_C"/>
</dbReference>
<dbReference type="EMBL" id="GEGO01007294">
    <property type="protein sequence ID" value="JAR88110.1"/>
    <property type="molecule type" value="Transcribed_RNA"/>
</dbReference>
<feature type="signal peptide" evidence="8">
    <location>
        <begin position="1"/>
        <end position="26"/>
    </location>
</feature>
<dbReference type="GO" id="GO:0016485">
    <property type="term" value="P:protein processing"/>
    <property type="evidence" value="ECO:0007669"/>
    <property type="project" value="TreeGrafter"/>
</dbReference>
<keyword evidence="7" id="KW-0482">Metalloprotease</keyword>
<evidence type="ECO:0000256" key="4">
    <source>
        <dbReference type="ARBA" id="ARBA00022723"/>
    </source>
</evidence>
<dbReference type="PROSITE" id="PS51885">
    <property type="entry name" value="NEPRILYSIN"/>
    <property type="match status" value="1"/>
</dbReference>
<keyword evidence="5" id="KW-0378">Hydrolase</keyword>
<keyword evidence="4" id="KW-0479">Metal-binding</keyword>
<accession>A0A147BBF9</accession>
<evidence type="ECO:0000256" key="7">
    <source>
        <dbReference type="ARBA" id="ARBA00023049"/>
    </source>
</evidence>
<dbReference type="InterPro" id="IPR042089">
    <property type="entry name" value="Peptidase_M13_dom_2"/>
</dbReference>
<proteinExistence type="inferred from homology"/>
<comment type="similarity">
    <text evidence="2">Belongs to the peptidase M13 family.</text>
</comment>
<dbReference type="GO" id="GO:0004222">
    <property type="term" value="F:metalloendopeptidase activity"/>
    <property type="evidence" value="ECO:0007669"/>
    <property type="project" value="InterPro"/>
</dbReference>
<evidence type="ECO:0000259" key="10">
    <source>
        <dbReference type="Pfam" id="PF05649"/>
    </source>
</evidence>
<dbReference type="Pfam" id="PF05649">
    <property type="entry name" value="Peptidase_M13_N"/>
    <property type="match status" value="1"/>
</dbReference>
<evidence type="ECO:0000256" key="3">
    <source>
        <dbReference type="ARBA" id="ARBA00022670"/>
    </source>
</evidence>
<dbReference type="InterPro" id="IPR000718">
    <property type="entry name" value="Peptidase_M13"/>
</dbReference>
<dbReference type="Gene3D" id="1.10.1380.10">
    <property type="entry name" value="Neutral endopeptidase , domain2"/>
    <property type="match status" value="1"/>
</dbReference>
<dbReference type="InterPro" id="IPR024079">
    <property type="entry name" value="MetalloPept_cat_dom_sf"/>
</dbReference>
<dbReference type="PRINTS" id="PR00786">
    <property type="entry name" value="NEPRILYSIN"/>
</dbReference>
<evidence type="ECO:0000256" key="8">
    <source>
        <dbReference type="SAM" id="SignalP"/>
    </source>
</evidence>
<dbReference type="CDD" id="cd08662">
    <property type="entry name" value="M13"/>
    <property type="match status" value="1"/>
</dbReference>
<dbReference type="InterPro" id="IPR008753">
    <property type="entry name" value="Peptidase_M13_N"/>
</dbReference>
<dbReference type="Pfam" id="PF01431">
    <property type="entry name" value="Peptidase_M13"/>
    <property type="match status" value="1"/>
</dbReference>
<feature type="non-terminal residue" evidence="11">
    <location>
        <position position="713"/>
    </location>
</feature>
<evidence type="ECO:0000256" key="2">
    <source>
        <dbReference type="ARBA" id="ARBA00007357"/>
    </source>
</evidence>
<dbReference type="SUPFAM" id="SSF55486">
    <property type="entry name" value="Metalloproteases ('zincins'), catalytic domain"/>
    <property type="match status" value="1"/>
</dbReference>
<keyword evidence="3" id="KW-0645">Protease</keyword>
<dbReference type="Gene3D" id="3.40.390.10">
    <property type="entry name" value="Collagenase (Catalytic Domain)"/>
    <property type="match status" value="1"/>
</dbReference>
<feature type="domain" description="Peptidase M13 N-terminal" evidence="10">
    <location>
        <begin position="60"/>
        <end position="445"/>
    </location>
</feature>
<organism evidence="11">
    <name type="scientific">Ixodes ricinus</name>
    <name type="common">Common tick</name>
    <name type="synonym">Acarus ricinus</name>
    <dbReference type="NCBI Taxonomy" id="34613"/>
    <lineage>
        <taxon>Eukaryota</taxon>
        <taxon>Metazoa</taxon>
        <taxon>Ecdysozoa</taxon>
        <taxon>Arthropoda</taxon>
        <taxon>Chelicerata</taxon>
        <taxon>Arachnida</taxon>
        <taxon>Acari</taxon>
        <taxon>Parasitiformes</taxon>
        <taxon>Ixodida</taxon>
        <taxon>Ixodoidea</taxon>
        <taxon>Ixodidae</taxon>
        <taxon>Ixodinae</taxon>
        <taxon>Ixodes</taxon>
    </lineage>
</organism>
<dbReference type="PANTHER" id="PTHR11733">
    <property type="entry name" value="ZINC METALLOPROTEASE FAMILY M13 NEPRILYSIN-RELATED"/>
    <property type="match status" value="1"/>
</dbReference>
<reference evidence="11" key="1">
    <citation type="journal article" date="2018" name="PLoS Negl. Trop. Dis.">
        <title>Sialome diversity of ticks revealed by RNAseq of single tick salivary glands.</title>
        <authorList>
            <person name="Perner J."/>
            <person name="Kropackova S."/>
            <person name="Kopacek P."/>
            <person name="Ribeiro J.M."/>
        </authorList>
    </citation>
    <scope>NUCLEOTIDE SEQUENCE</scope>
    <source>
        <strain evidence="11">Siblings of single egg batch collected in Ceske Budejovice</strain>
        <tissue evidence="11">Salivary glands</tissue>
    </source>
</reference>
<evidence type="ECO:0000256" key="6">
    <source>
        <dbReference type="ARBA" id="ARBA00022833"/>
    </source>
</evidence>
<evidence type="ECO:0000256" key="5">
    <source>
        <dbReference type="ARBA" id="ARBA00022801"/>
    </source>
</evidence>
<keyword evidence="8" id="KW-0732">Signal</keyword>